<accession>A0A8S1KHS2</accession>
<dbReference type="PROSITE" id="PS00107">
    <property type="entry name" value="PROTEIN_KINASE_ATP"/>
    <property type="match status" value="1"/>
</dbReference>
<organism evidence="3 4">
    <name type="scientific">Paramecium sonneborni</name>
    <dbReference type="NCBI Taxonomy" id="65129"/>
    <lineage>
        <taxon>Eukaryota</taxon>
        <taxon>Sar</taxon>
        <taxon>Alveolata</taxon>
        <taxon>Ciliophora</taxon>
        <taxon>Intramacronucleata</taxon>
        <taxon>Oligohymenophorea</taxon>
        <taxon>Peniculida</taxon>
        <taxon>Parameciidae</taxon>
        <taxon>Paramecium</taxon>
    </lineage>
</organism>
<dbReference type="PROSITE" id="PS50011">
    <property type="entry name" value="PROTEIN_KINASE_DOM"/>
    <property type="match status" value="1"/>
</dbReference>
<dbReference type="EMBL" id="CAJJDN010000006">
    <property type="protein sequence ID" value="CAD8052392.1"/>
    <property type="molecule type" value="Genomic_DNA"/>
</dbReference>
<feature type="domain" description="Protein kinase" evidence="2">
    <location>
        <begin position="10"/>
        <end position="86"/>
    </location>
</feature>
<reference evidence="3" key="1">
    <citation type="submission" date="2021-01" db="EMBL/GenBank/DDBJ databases">
        <authorList>
            <consortium name="Genoscope - CEA"/>
            <person name="William W."/>
        </authorList>
    </citation>
    <scope>NUCLEOTIDE SEQUENCE</scope>
</reference>
<comment type="caution">
    <text evidence="3">The sequence shown here is derived from an EMBL/GenBank/DDBJ whole genome shotgun (WGS) entry which is preliminary data.</text>
</comment>
<dbReference type="InterPro" id="IPR000719">
    <property type="entry name" value="Prot_kinase_dom"/>
</dbReference>
<dbReference type="AlphaFoldDB" id="A0A8S1KHS2"/>
<sequence length="86" mass="9836">MHQCVLNYTINKSILLGKGGFGSVYLTQNELNQEFACKIMQNLEISRSLSQSQNNQRKLKQLVDRELSIMSTLDNLNIGKNDPFIF</sequence>
<dbReference type="Proteomes" id="UP000692954">
    <property type="component" value="Unassembled WGS sequence"/>
</dbReference>
<dbReference type="InterPro" id="IPR017441">
    <property type="entry name" value="Protein_kinase_ATP_BS"/>
</dbReference>
<proteinExistence type="predicted"/>
<dbReference type="OrthoDB" id="3256376at2759"/>
<keyword evidence="4" id="KW-1185">Reference proteome</keyword>
<name>A0A8S1KHS2_9CILI</name>
<keyword evidence="1" id="KW-0547">Nucleotide-binding</keyword>
<dbReference type="GO" id="GO:0004672">
    <property type="term" value="F:protein kinase activity"/>
    <property type="evidence" value="ECO:0007669"/>
    <property type="project" value="InterPro"/>
</dbReference>
<protein>
    <recommendedName>
        <fullName evidence="2">Protein kinase domain-containing protein</fullName>
    </recommendedName>
</protein>
<evidence type="ECO:0000313" key="4">
    <source>
        <dbReference type="Proteomes" id="UP000692954"/>
    </source>
</evidence>
<evidence type="ECO:0000313" key="3">
    <source>
        <dbReference type="EMBL" id="CAD8052392.1"/>
    </source>
</evidence>
<gene>
    <name evidence="3" type="ORF">PSON_ATCC_30995.1.T0060431</name>
</gene>
<keyword evidence="1" id="KW-0067">ATP-binding</keyword>
<feature type="binding site" evidence="1">
    <location>
        <position position="38"/>
    </location>
    <ligand>
        <name>ATP</name>
        <dbReference type="ChEBI" id="CHEBI:30616"/>
    </ligand>
</feature>
<evidence type="ECO:0000256" key="1">
    <source>
        <dbReference type="PROSITE-ProRule" id="PRU10141"/>
    </source>
</evidence>
<dbReference type="GO" id="GO:0005524">
    <property type="term" value="F:ATP binding"/>
    <property type="evidence" value="ECO:0007669"/>
    <property type="project" value="UniProtKB-UniRule"/>
</dbReference>
<evidence type="ECO:0000259" key="2">
    <source>
        <dbReference type="PROSITE" id="PS50011"/>
    </source>
</evidence>